<dbReference type="PANTHER" id="PTHR24292">
    <property type="entry name" value="CYTOCHROME P450"/>
    <property type="match status" value="1"/>
</dbReference>
<dbReference type="GO" id="GO:0004497">
    <property type="term" value="F:monooxygenase activity"/>
    <property type="evidence" value="ECO:0007669"/>
    <property type="project" value="UniProtKB-KW"/>
</dbReference>
<keyword evidence="8" id="KW-0812">Transmembrane</keyword>
<evidence type="ECO:0000256" key="6">
    <source>
        <dbReference type="ARBA" id="ARBA00023004"/>
    </source>
</evidence>
<evidence type="ECO:0000313" key="10">
    <source>
        <dbReference type="Proteomes" id="UP000005237"/>
    </source>
</evidence>
<dbReference type="InterPro" id="IPR001128">
    <property type="entry name" value="Cyt_P450"/>
</dbReference>
<evidence type="ECO:0000256" key="8">
    <source>
        <dbReference type="SAM" id="Phobius"/>
    </source>
</evidence>
<dbReference type="GO" id="GO:0020037">
    <property type="term" value="F:heme binding"/>
    <property type="evidence" value="ECO:0007669"/>
    <property type="project" value="InterPro"/>
</dbReference>
<evidence type="ECO:0000256" key="2">
    <source>
        <dbReference type="ARBA" id="ARBA00010617"/>
    </source>
</evidence>
<name>A0A8R1DXE9_CAEJA</name>
<dbReference type="PANTHER" id="PTHR24292:SF102">
    <property type="entry name" value="CYTOCHROME P450 FAMILY-RELATED"/>
    <property type="match status" value="1"/>
</dbReference>
<evidence type="ECO:0000256" key="1">
    <source>
        <dbReference type="ARBA" id="ARBA00001971"/>
    </source>
</evidence>
<dbReference type="PRINTS" id="PR00385">
    <property type="entry name" value="P450"/>
</dbReference>
<evidence type="ECO:0000256" key="4">
    <source>
        <dbReference type="ARBA" id="ARBA00022723"/>
    </source>
</evidence>
<comment type="cofactor">
    <cofactor evidence="1">
        <name>heme</name>
        <dbReference type="ChEBI" id="CHEBI:30413"/>
    </cofactor>
</comment>
<dbReference type="PRINTS" id="PR00463">
    <property type="entry name" value="EP450I"/>
</dbReference>
<evidence type="ECO:0000256" key="3">
    <source>
        <dbReference type="ARBA" id="ARBA00022617"/>
    </source>
</evidence>
<organism evidence="9 10">
    <name type="scientific">Caenorhabditis japonica</name>
    <dbReference type="NCBI Taxonomy" id="281687"/>
    <lineage>
        <taxon>Eukaryota</taxon>
        <taxon>Metazoa</taxon>
        <taxon>Ecdysozoa</taxon>
        <taxon>Nematoda</taxon>
        <taxon>Chromadorea</taxon>
        <taxon>Rhabditida</taxon>
        <taxon>Rhabditina</taxon>
        <taxon>Rhabditomorpha</taxon>
        <taxon>Rhabditoidea</taxon>
        <taxon>Rhabditidae</taxon>
        <taxon>Peloderinae</taxon>
        <taxon>Caenorhabditis</taxon>
    </lineage>
</organism>
<accession>A0A8R1DXE9</accession>
<protein>
    <recommendedName>
        <fullName evidence="11">Cytochrome P450</fullName>
    </recommendedName>
</protein>
<proteinExistence type="inferred from homology"/>
<evidence type="ECO:0000256" key="5">
    <source>
        <dbReference type="ARBA" id="ARBA00023002"/>
    </source>
</evidence>
<dbReference type="EnsemblMetazoa" id="CJA14675.1">
    <property type="protein sequence ID" value="CJA14675.1"/>
    <property type="gene ID" value="WBGene00133879"/>
</dbReference>
<dbReference type="InterPro" id="IPR050476">
    <property type="entry name" value="Insect_CytP450_Detox"/>
</dbReference>
<dbReference type="Gene3D" id="1.10.630.10">
    <property type="entry name" value="Cytochrome P450"/>
    <property type="match status" value="1"/>
</dbReference>
<dbReference type="AlphaFoldDB" id="A0A8R1DXE9"/>
<dbReference type="Pfam" id="PF00067">
    <property type="entry name" value="p450"/>
    <property type="match status" value="1"/>
</dbReference>
<keyword evidence="7" id="KW-0503">Monooxygenase</keyword>
<keyword evidence="5" id="KW-0560">Oxidoreductase</keyword>
<evidence type="ECO:0000256" key="7">
    <source>
        <dbReference type="ARBA" id="ARBA00023033"/>
    </source>
</evidence>
<evidence type="ECO:0008006" key="11">
    <source>
        <dbReference type="Google" id="ProtNLM"/>
    </source>
</evidence>
<keyword evidence="6" id="KW-0408">Iron</keyword>
<dbReference type="SUPFAM" id="SSF48264">
    <property type="entry name" value="Cytochrome P450"/>
    <property type="match status" value="1"/>
</dbReference>
<reference evidence="9" key="2">
    <citation type="submission" date="2022-06" db="UniProtKB">
        <authorList>
            <consortium name="EnsemblMetazoa"/>
        </authorList>
    </citation>
    <scope>IDENTIFICATION</scope>
    <source>
        <strain evidence="9">DF5081</strain>
    </source>
</reference>
<keyword evidence="8" id="KW-0472">Membrane</keyword>
<dbReference type="InterPro" id="IPR036396">
    <property type="entry name" value="Cyt_P450_sf"/>
</dbReference>
<keyword evidence="4" id="KW-0479">Metal-binding</keyword>
<dbReference type="InterPro" id="IPR002401">
    <property type="entry name" value="Cyt_P450_E_grp-I"/>
</dbReference>
<evidence type="ECO:0000313" key="9">
    <source>
        <dbReference type="EnsemblMetazoa" id="CJA14675.1"/>
    </source>
</evidence>
<reference evidence="10" key="1">
    <citation type="submission" date="2010-08" db="EMBL/GenBank/DDBJ databases">
        <authorList>
            <consortium name="Caenorhabditis japonica Sequencing Consortium"/>
            <person name="Wilson R.K."/>
        </authorList>
    </citation>
    <scope>NUCLEOTIDE SEQUENCE [LARGE SCALE GENOMIC DNA]</scope>
    <source>
        <strain evidence="10">DF5081</strain>
    </source>
</reference>
<keyword evidence="8" id="KW-1133">Transmembrane helix</keyword>
<keyword evidence="3" id="KW-0349">Heme</keyword>
<comment type="similarity">
    <text evidence="2">Belongs to the cytochrome P450 family.</text>
</comment>
<feature type="transmembrane region" description="Helical" evidence="8">
    <location>
        <begin position="6"/>
        <end position="23"/>
    </location>
</feature>
<dbReference type="GO" id="GO:0016705">
    <property type="term" value="F:oxidoreductase activity, acting on paired donors, with incorporation or reduction of molecular oxygen"/>
    <property type="evidence" value="ECO:0007669"/>
    <property type="project" value="InterPro"/>
</dbReference>
<keyword evidence="10" id="KW-1185">Reference proteome</keyword>
<dbReference type="Proteomes" id="UP000005237">
    <property type="component" value="Unassembled WGS sequence"/>
</dbReference>
<sequence>MAFLIISSILLALVTFVIHVLISRIRFFKLRKRIGLDGPEPHWFLGNLKEIIERKRAIGYDNSNEWFRELHKKYGDKFGIYFGKQLTIAISNEEDIKEVFITNFSNFSDRIVAPIFQETQLITSLLQSSYKTGWKNCRSAIAPIFATGKMKAMHSTVTSKIDTFLSILEEKSEQGEKWDIYDDFQGLTLDVIGKCAFAVDSDCQRNRKEVFYVQARNFVNNIDIRHSPLISTSFILPELAWIWRSAYKYTALAAAEQPLVDGLSSVYERRRAGEGAESVDLLKLLLDRENDKQRPMSKREVIENCFAFLLAGYETTSTAMTYCTYLLSRHPTVQQKLYDEIHEAKMSTGLDYDSIHSLKYLDAVYKETLRVFPPVIQ</sequence>
<dbReference type="GO" id="GO:0005506">
    <property type="term" value="F:iron ion binding"/>
    <property type="evidence" value="ECO:0007669"/>
    <property type="project" value="InterPro"/>
</dbReference>